<keyword evidence="2" id="KW-0812">Transmembrane</keyword>
<dbReference type="InterPro" id="IPR022329">
    <property type="entry name" value="TNFR_25"/>
</dbReference>
<keyword evidence="3" id="KW-0732">Signal</keyword>
<protein>
    <recommendedName>
        <fullName evidence="4">Death domain-containing protein</fullName>
    </recommendedName>
</protein>
<evidence type="ECO:0000259" key="4">
    <source>
        <dbReference type="PROSITE" id="PS50017"/>
    </source>
</evidence>
<dbReference type="Pfam" id="PF00531">
    <property type="entry name" value="Death"/>
    <property type="match status" value="1"/>
</dbReference>
<dbReference type="PROSITE" id="PS50017">
    <property type="entry name" value="DEATH_DOMAIN"/>
    <property type="match status" value="1"/>
</dbReference>
<dbReference type="PANTHER" id="PTHR47220">
    <property type="entry name" value="TUMOR NECROSIS FACTOR RECEPTOR SUPERFAMILY MEMBER 25"/>
    <property type="match status" value="1"/>
</dbReference>
<accession>A0A7J7ENK9</accession>
<keyword evidence="2" id="KW-1133">Transmembrane helix</keyword>
<dbReference type="PRINTS" id="PR01972">
    <property type="entry name" value="TNFACTORR25"/>
</dbReference>
<dbReference type="InterPro" id="IPR011029">
    <property type="entry name" value="DEATH-like_dom_sf"/>
</dbReference>
<dbReference type="GO" id="GO:0007165">
    <property type="term" value="P:signal transduction"/>
    <property type="evidence" value="ECO:0007669"/>
    <property type="project" value="InterPro"/>
</dbReference>
<dbReference type="AlphaFoldDB" id="A0A7J7ENK9"/>
<feature type="non-terminal residue" evidence="5">
    <location>
        <position position="1"/>
    </location>
</feature>
<dbReference type="InterPro" id="IPR034050">
    <property type="entry name" value="TNFRSF25_N"/>
</dbReference>
<organism evidence="5 6">
    <name type="scientific">Diceros bicornis minor</name>
    <name type="common">South-central black rhinoceros</name>
    <dbReference type="NCBI Taxonomy" id="77932"/>
    <lineage>
        <taxon>Eukaryota</taxon>
        <taxon>Metazoa</taxon>
        <taxon>Chordata</taxon>
        <taxon>Craniata</taxon>
        <taxon>Vertebrata</taxon>
        <taxon>Euteleostomi</taxon>
        <taxon>Mammalia</taxon>
        <taxon>Eutheria</taxon>
        <taxon>Laurasiatheria</taxon>
        <taxon>Perissodactyla</taxon>
        <taxon>Rhinocerotidae</taxon>
        <taxon>Diceros</taxon>
    </lineage>
</organism>
<dbReference type="GO" id="GO:0005886">
    <property type="term" value="C:plasma membrane"/>
    <property type="evidence" value="ECO:0007669"/>
    <property type="project" value="TreeGrafter"/>
</dbReference>
<feature type="transmembrane region" description="Helical" evidence="2">
    <location>
        <begin position="257"/>
        <end position="280"/>
    </location>
</feature>
<evidence type="ECO:0000313" key="6">
    <source>
        <dbReference type="Proteomes" id="UP000551758"/>
    </source>
</evidence>
<feature type="compositionally biased region" description="Pro residues" evidence="1">
    <location>
        <begin position="305"/>
        <end position="317"/>
    </location>
</feature>
<dbReference type="SMART" id="SM00005">
    <property type="entry name" value="DEATH"/>
    <property type="match status" value="1"/>
</dbReference>
<keyword evidence="6" id="KW-1185">Reference proteome</keyword>
<dbReference type="CDD" id="cd13420">
    <property type="entry name" value="TNFRSF25"/>
    <property type="match status" value="1"/>
</dbReference>
<evidence type="ECO:0000256" key="3">
    <source>
        <dbReference type="SAM" id="SignalP"/>
    </source>
</evidence>
<dbReference type="EMBL" id="JACDTQ010002568">
    <property type="protein sequence ID" value="KAF5917390.1"/>
    <property type="molecule type" value="Genomic_DNA"/>
</dbReference>
<evidence type="ECO:0000256" key="1">
    <source>
        <dbReference type="SAM" id="MobiDB-lite"/>
    </source>
</evidence>
<dbReference type="SUPFAM" id="SSF57586">
    <property type="entry name" value="TNF receptor-like"/>
    <property type="match status" value="2"/>
</dbReference>
<dbReference type="InterPro" id="IPR000488">
    <property type="entry name" value="Death_dom"/>
</dbReference>
<evidence type="ECO:0000256" key="2">
    <source>
        <dbReference type="SAM" id="Phobius"/>
    </source>
</evidence>
<dbReference type="PANTHER" id="PTHR47220:SF1">
    <property type="entry name" value="TUMOR NECROSIS FACTOR RECEPTOR SUPERFAMILY MEMBER 25"/>
    <property type="match status" value="1"/>
</dbReference>
<dbReference type="Proteomes" id="UP000551758">
    <property type="component" value="Unassembled WGS sequence"/>
</dbReference>
<feature type="chain" id="PRO_5029479232" description="Death domain-containing protein" evidence="3">
    <location>
        <begin position="36"/>
        <end position="413"/>
    </location>
</feature>
<keyword evidence="2" id="KW-0472">Membrane</keyword>
<dbReference type="FunFam" id="1.10.533.10:FF:000040">
    <property type="entry name" value="tumor necrosis factor receptor superfamily member 25"/>
    <property type="match status" value="1"/>
</dbReference>
<proteinExistence type="predicted"/>
<name>A0A7J7ENK9_DICBM</name>
<reference evidence="5 6" key="1">
    <citation type="journal article" date="2020" name="Mol. Biol. Evol.">
        <title>Interspecific Gene Flow and the Evolution of Specialization in Black and White Rhinoceros.</title>
        <authorList>
            <person name="Moodley Y."/>
            <person name="Westbury M.V."/>
            <person name="Russo I.M."/>
            <person name="Gopalakrishnan S."/>
            <person name="Rakotoarivelo A."/>
            <person name="Olsen R.A."/>
            <person name="Prost S."/>
            <person name="Tunstall T."/>
            <person name="Ryder O.A."/>
            <person name="Dalen L."/>
            <person name="Bruford M.W."/>
        </authorList>
    </citation>
    <scope>NUCLEOTIDE SEQUENCE [LARGE SCALE GENOMIC DNA]</scope>
    <source>
        <strain evidence="5">SBR-YM</strain>
        <tissue evidence="5">Skin</tissue>
    </source>
</reference>
<evidence type="ECO:0000313" key="5">
    <source>
        <dbReference type="EMBL" id="KAF5917390.1"/>
    </source>
</evidence>
<feature type="signal peptide" evidence="3">
    <location>
        <begin position="1"/>
        <end position="35"/>
    </location>
</feature>
<gene>
    <name evidence="5" type="ORF">HPG69_006984</name>
</gene>
<feature type="domain" description="Death" evidence="4">
    <location>
        <begin position="328"/>
        <end position="409"/>
    </location>
</feature>
<dbReference type="Gene3D" id="2.10.50.10">
    <property type="entry name" value="Tumor Necrosis Factor Receptor, subunit A, domain 2"/>
    <property type="match status" value="1"/>
</dbReference>
<dbReference type="CDD" id="cd08815">
    <property type="entry name" value="Death_TNFRSF25_DR3"/>
    <property type="match status" value="1"/>
</dbReference>
<sequence length="413" mass="44558">GGAWAGRGPHPGQPRWEPAAPVPQALLLMLLGAQGQGNTPSPRCDCAHNLQKRNGLFCCKGCPAGHYLKAPCTKPCGDATCLPCPRGTFLARENHHEIRCTRCQACDEQGEGLPSAQWGALEDRPWPEWDLSRLCVGVSGPDGLCSPYLPEPPPASQVALKNCSAVADTLCGCEPGWFVECLVRHCPDGSPFRCRPCPDCGALHRHTRMPCSGRDTDCGTCLPGFYEYGNSCVSCPTSTLGSCPEPCAAVCGWRQMFWVQVLLAGLVVPLLLGATLTYTYRRCQPCKAMVPEPAFPIGSLWPAPGSAPPPTPSPAPPAASGAGTLQPGPQLYDVMDAVPARRWKEFVRTLGLREAEIEAVEVEVGRFRDQQYEMLKRWRQQQPAGLGAVYAALERMGLDGCAEDLRSRLQRGP</sequence>
<feature type="region of interest" description="Disordered" evidence="1">
    <location>
        <begin position="301"/>
        <end position="323"/>
    </location>
</feature>
<comment type="caution">
    <text evidence="5">The sequence shown here is derived from an EMBL/GenBank/DDBJ whole genome shotgun (WGS) entry which is preliminary data.</text>
</comment>
<dbReference type="SUPFAM" id="SSF47986">
    <property type="entry name" value="DEATH domain"/>
    <property type="match status" value="1"/>
</dbReference>
<dbReference type="Gene3D" id="1.10.533.10">
    <property type="entry name" value="Death Domain, Fas"/>
    <property type="match status" value="1"/>
</dbReference>